<reference evidence="2" key="1">
    <citation type="submission" date="2024-09" db="EMBL/GenBank/DDBJ databases">
        <authorList>
            <person name="Sun Q."/>
        </authorList>
    </citation>
    <scope>NUCLEOTIDE SEQUENCE [LARGE SCALE GENOMIC DNA]</scope>
    <source>
        <strain evidence="2">JCM 31273</strain>
    </source>
</reference>
<proteinExistence type="predicted"/>
<dbReference type="AlphaFoldDB" id="A0ABD5MML5"/>
<feature type="compositionally biased region" description="Acidic residues" evidence="1">
    <location>
        <begin position="28"/>
        <end position="41"/>
    </location>
</feature>
<feature type="compositionally biased region" description="Acidic residues" evidence="1">
    <location>
        <begin position="1"/>
        <end position="16"/>
    </location>
</feature>
<dbReference type="InterPro" id="IPR055923">
    <property type="entry name" value="DUF7500"/>
</dbReference>
<evidence type="ECO:0000313" key="3">
    <source>
        <dbReference type="Proteomes" id="UP001589595"/>
    </source>
</evidence>
<feature type="compositionally biased region" description="Low complexity" evidence="1">
    <location>
        <begin position="103"/>
        <end position="116"/>
    </location>
</feature>
<feature type="compositionally biased region" description="Basic and acidic residues" evidence="1">
    <location>
        <begin position="17"/>
        <end position="27"/>
    </location>
</feature>
<dbReference type="EMBL" id="JBHMAJ010000007">
    <property type="protein sequence ID" value="MFB9825064.1"/>
    <property type="molecule type" value="Genomic_DNA"/>
</dbReference>
<organism evidence="2 3">
    <name type="scientific">Halobaculum roseum</name>
    <dbReference type="NCBI Taxonomy" id="2175149"/>
    <lineage>
        <taxon>Archaea</taxon>
        <taxon>Methanobacteriati</taxon>
        <taxon>Methanobacteriota</taxon>
        <taxon>Stenosarchaea group</taxon>
        <taxon>Halobacteria</taxon>
        <taxon>Halobacteriales</taxon>
        <taxon>Haloferacaceae</taxon>
        <taxon>Halobaculum</taxon>
    </lineage>
</organism>
<protein>
    <submittedName>
        <fullName evidence="2">Uncharacterized protein</fullName>
    </submittedName>
</protein>
<evidence type="ECO:0000256" key="1">
    <source>
        <dbReference type="SAM" id="MobiDB-lite"/>
    </source>
</evidence>
<feature type="region of interest" description="Disordered" evidence="1">
    <location>
        <begin position="1"/>
        <end position="141"/>
    </location>
</feature>
<comment type="caution">
    <text evidence="2">The sequence shown here is derived from an EMBL/GenBank/DDBJ whole genome shotgun (WGS) entry which is preliminary data.</text>
</comment>
<dbReference type="Proteomes" id="UP001589595">
    <property type="component" value="Unassembled WGS sequence"/>
</dbReference>
<keyword evidence="3" id="KW-1185">Reference proteome</keyword>
<sequence length="215" mass="22111">MSDADGSDPDPADAEEEPVRDVVRVDDAGDEAGDDSGDDDGADGRPPVGRDGVVDPDDLDIRGRDGVDETDDGRYVISTGGGRHDDLRDEVPDGERHDREVGADGWAGADGRADGQADVDDPDPTASSAPSPPDRDAAGDPLEAVADELGALSASHGFALAVAAGGETDTLRVASGDPTDTLATALRWYARRVNPGEPAEETISKLLAASDLNVE</sequence>
<dbReference type="GeneID" id="67210294"/>
<accession>A0ABD5MML5</accession>
<dbReference type="Pfam" id="PF24332">
    <property type="entry name" value="DUF7500"/>
    <property type="match status" value="1"/>
</dbReference>
<feature type="compositionally biased region" description="Basic and acidic residues" evidence="1">
    <location>
        <begin position="82"/>
        <end position="102"/>
    </location>
</feature>
<dbReference type="RefSeq" id="WP_222922921.1">
    <property type="nucleotide sequence ID" value="NZ_CP082286.1"/>
</dbReference>
<evidence type="ECO:0000313" key="2">
    <source>
        <dbReference type="EMBL" id="MFB9825064.1"/>
    </source>
</evidence>
<gene>
    <name evidence="2" type="ORF">ACFFOL_12905</name>
</gene>
<name>A0ABD5MML5_9EURY</name>